<sequence length="263" mass="29904">MMKKWKRALAISLISACLVGGTAWADSQTSPEVEAVKEAFIGSQDISYQIGYFESENGKTDMLTEEHIQAYIDDFNTKMDQYYAESNVCRQTYKETNEKILREIGKNRVCYVADAGVLDYTFRNVNISEDGQTATVKAVCQVWGNWVEQNENDKLEVTAPINQNTITATMVKEDGLWKLQNIDEMNVEFAGDAINELEEQREETVAISAYSDDQVKQMETIDEYVEQTCLTEYETFDEALAVAESLNPDEINPFKLLLSRIEN</sequence>
<dbReference type="OrthoDB" id="10012225at2"/>
<dbReference type="AlphaFoldDB" id="A0A252F5D9"/>
<evidence type="ECO:0000313" key="3">
    <source>
        <dbReference type="Proteomes" id="UP000194903"/>
    </source>
</evidence>
<accession>A0A252F5D9</accession>
<protein>
    <recommendedName>
        <fullName evidence="4">DUF3828 domain-containing protein</fullName>
    </recommendedName>
</protein>
<feature type="signal peptide" evidence="1">
    <location>
        <begin position="1"/>
        <end position="25"/>
    </location>
</feature>
<name>A0A252F5D9_9FIRM</name>
<keyword evidence="3" id="KW-1185">Reference proteome</keyword>
<feature type="chain" id="PRO_5011465618" description="DUF3828 domain-containing protein" evidence="1">
    <location>
        <begin position="26"/>
        <end position="263"/>
    </location>
</feature>
<evidence type="ECO:0008006" key="4">
    <source>
        <dbReference type="Google" id="ProtNLM"/>
    </source>
</evidence>
<proteinExistence type="predicted"/>
<dbReference type="Proteomes" id="UP000194903">
    <property type="component" value="Unassembled WGS sequence"/>
</dbReference>
<keyword evidence="1" id="KW-0732">Signal</keyword>
<gene>
    <name evidence="2" type="ORF">CBW42_05155</name>
</gene>
<organism evidence="2 3">
    <name type="scientific">Butyricicoccus porcorum</name>
    <dbReference type="NCBI Taxonomy" id="1945634"/>
    <lineage>
        <taxon>Bacteria</taxon>
        <taxon>Bacillati</taxon>
        <taxon>Bacillota</taxon>
        <taxon>Clostridia</taxon>
        <taxon>Eubacteriales</taxon>
        <taxon>Butyricicoccaceae</taxon>
        <taxon>Butyricicoccus</taxon>
    </lineage>
</organism>
<dbReference type="EMBL" id="NHOC01000004">
    <property type="protein sequence ID" value="OUM20971.1"/>
    <property type="molecule type" value="Genomic_DNA"/>
</dbReference>
<evidence type="ECO:0000313" key="2">
    <source>
        <dbReference type="EMBL" id="OUM20971.1"/>
    </source>
</evidence>
<dbReference type="RefSeq" id="WP_087018423.1">
    <property type="nucleotide sequence ID" value="NZ_NHOC01000004.1"/>
</dbReference>
<evidence type="ECO:0000256" key="1">
    <source>
        <dbReference type="SAM" id="SignalP"/>
    </source>
</evidence>
<reference evidence="2 3" key="1">
    <citation type="submission" date="2017-05" db="EMBL/GenBank/DDBJ databases">
        <title>Butyricicoccus porcorum sp. nov. a butyrate-producing bacterium from the swine intestinal tract.</title>
        <authorList>
            <person name="Trachsel J."/>
            <person name="Humphrey S."/>
            <person name="Allen H.K."/>
        </authorList>
    </citation>
    <scope>NUCLEOTIDE SEQUENCE [LARGE SCALE GENOMIC DNA]</scope>
    <source>
        <strain evidence="2">BB10</strain>
    </source>
</reference>
<comment type="caution">
    <text evidence="2">The sequence shown here is derived from an EMBL/GenBank/DDBJ whole genome shotgun (WGS) entry which is preliminary data.</text>
</comment>